<keyword evidence="3" id="KW-1185">Reference proteome</keyword>
<feature type="region of interest" description="Disordered" evidence="1">
    <location>
        <begin position="113"/>
        <end position="142"/>
    </location>
</feature>
<evidence type="ECO:0000313" key="3">
    <source>
        <dbReference type="Proteomes" id="UP000028924"/>
    </source>
</evidence>
<dbReference type="Proteomes" id="UP000028924">
    <property type="component" value="Unassembled WGS sequence"/>
</dbReference>
<organism evidence="2 3">
    <name type="scientific">Auxenochlorella protothecoides</name>
    <name type="common">Green microalga</name>
    <name type="synonym">Chlorella protothecoides</name>
    <dbReference type="NCBI Taxonomy" id="3075"/>
    <lineage>
        <taxon>Eukaryota</taxon>
        <taxon>Viridiplantae</taxon>
        <taxon>Chlorophyta</taxon>
        <taxon>core chlorophytes</taxon>
        <taxon>Trebouxiophyceae</taxon>
        <taxon>Chlorellales</taxon>
        <taxon>Chlorellaceae</taxon>
        <taxon>Auxenochlorella</taxon>
    </lineage>
</organism>
<accession>A0A087SFG8</accession>
<dbReference type="EMBL" id="KL662107">
    <property type="protein sequence ID" value="KFM24472.1"/>
    <property type="molecule type" value="Genomic_DNA"/>
</dbReference>
<dbReference type="GeneID" id="23614581"/>
<feature type="compositionally biased region" description="Polar residues" evidence="1">
    <location>
        <begin position="216"/>
        <end position="230"/>
    </location>
</feature>
<name>A0A087SFG8_AUXPR</name>
<evidence type="ECO:0000313" key="2">
    <source>
        <dbReference type="EMBL" id="KFM24472.1"/>
    </source>
</evidence>
<dbReference type="AlphaFoldDB" id="A0A087SFG8"/>
<evidence type="ECO:0008006" key="4">
    <source>
        <dbReference type="Google" id="ProtNLM"/>
    </source>
</evidence>
<dbReference type="RefSeq" id="XP_011397360.1">
    <property type="nucleotide sequence ID" value="XM_011399058.1"/>
</dbReference>
<feature type="region of interest" description="Disordered" evidence="1">
    <location>
        <begin position="212"/>
        <end position="269"/>
    </location>
</feature>
<feature type="compositionally biased region" description="Polar residues" evidence="1">
    <location>
        <begin position="8"/>
        <end position="19"/>
    </location>
</feature>
<reference evidence="2 3" key="1">
    <citation type="journal article" date="2014" name="BMC Genomics">
        <title>Oil accumulation mechanisms of the oleaginous microalga Chlorella protothecoides revealed through its genome, transcriptomes, and proteomes.</title>
        <authorList>
            <person name="Gao C."/>
            <person name="Wang Y."/>
            <person name="Shen Y."/>
            <person name="Yan D."/>
            <person name="He X."/>
            <person name="Dai J."/>
            <person name="Wu Q."/>
        </authorList>
    </citation>
    <scope>NUCLEOTIDE SEQUENCE [LARGE SCALE GENOMIC DNA]</scope>
    <source>
        <strain evidence="2 3">0710</strain>
    </source>
</reference>
<evidence type="ECO:0000256" key="1">
    <source>
        <dbReference type="SAM" id="MobiDB-lite"/>
    </source>
</evidence>
<feature type="region of interest" description="Disordered" evidence="1">
    <location>
        <begin position="1"/>
        <end position="22"/>
    </location>
</feature>
<dbReference type="KEGG" id="apro:F751_3190"/>
<protein>
    <recommendedName>
        <fullName evidence="4">HMG box domain-containing protein</fullName>
    </recommendedName>
</protein>
<sequence>MKRARVRTVSSNPPSSKSGAQVGCGIPDGWSHACNGAGPRPFLIHGGGSTNTREGGGYPRISMPIRTHMHTDVQPHVDGPPWNCRRSPEVPEDPNPRFCASCRCIGESRCCAGQPPHARTRRRLSSYRSCRPPDPPLPSLRRSLYKSSVGSAFSHQRTLCAAAGEAWRAMPHDQRAPFVRESEASKLEWSRYMGSQGRVRKRKMKVQLPVVEQRDATPSQASASVSSRGTASPGCAGSELADTQCRAPSSRDLHRQASAQVETAAPTPAPRPAALDLILPSYPVPWSIREYELTRLRGTPLRPFPPSRSLGRPPSGHYAGSGADCGLWSPVHRSDSSHLAPAAYPGAPLAPWLPLADRAEGGLGPGLDVAAASLGMWRQEEGWNPDILHLDSTDPLPLGGPEAFSGMWEVL</sequence>
<proteinExistence type="predicted"/>
<gene>
    <name evidence="2" type="ORF">F751_3190</name>
</gene>